<dbReference type="eggNOG" id="ENOG5030H9K">
    <property type="taxonomic scope" value="Bacteria"/>
</dbReference>
<reference evidence="1 2" key="1">
    <citation type="submission" date="2014-03" db="EMBL/GenBank/DDBJ databases">
        <title>Genomics of Bifidobacteria.</title>
        <authorList>
            <person name="Ventura M."/>
            <person name="Milani C."/>
            <person name="Lugli G.A."/>
        </authorList>
    </citation>
    <scope>NUCLEOTIDE SEQUENCE [LARGE SCALE GENOMIC DNA]</scope>
    <source>
        <strain evidence="1 2">DSM 23969</strain>
    </source>
</reference>
<dbReference type="Proteomes" id="UP000029108">
    <property type="component" value="Unassembled WGS sequence"/>
</dbReference>
<dbReference type="AlphaFoldDB" id="A0A086ZYY0"/>
<dbReference type="RefSeq" id="WP_033493718.1">
    <property type="nucleotide sequence ID" value="NZ_JDUU01000010.1"/>
</dbReference>
<accession>A0A086ZYY0</accession>
<evidence type="ECO:0000313" key="1">
    <source>
        <dbReference type="EMBL" id="KFI51730.1"/>
    </source>
</evidence>
<dbReference type="STRING" id="1437608.GCA_000771645_00257"/>
<name>A0A086ZYY0_9BIFI</name>
<evidence type="ECO:0000313" key="2">
    <source>
        <dbReference type="Proteomes" id="UP000029108"/>
    </source>
</evidence>
<dbReference type="OrthoDB" id="3240570at2"/>
<keyword evidence="2" id="KW-1185">Reference proteome</keyword>
<organism evidence="1 2">
    <name type="scientific">Bifidobacterium biavatii DSM 23969</name>
    <dbReference type="NCBI Taxonomy" id="1437608"/>
    <lineage>
        <taxon>Bacteria</taxon>
        <taxon>Bacillati</taxon>
        <taxon>Actinomycetota</taxon>
        <taxon>Actinomycetes</taxon>
        <taxon>Bifidobacteriales</taxon>
        <taxon>Bifidobacteriaceae</taxon>
        <taxon>Bifidobacterium</taxon>
    </lineage>
</organism>
<comment type="caution">
    <text evidence="1">The sequence shown here is derived from an EMBL/GenBank/DDBJ whole genome shotgun (WGS) entry which is preliminary data.</text>
</comment>
<proteinExistence type="predicted"/>
<gene>
    <name evidence="1" type="ORF">BBIA_0644</name>
</gene>
<protein>
    <submittedName>
        <fullName evidence="1">Uncharacterized protein</fullName>
    </submittedName>
</protein>
<sequence length="111" mass="12482">MTTLPALEAHHDPGFVLRVDENPLNEGVLVVFDTVMPEFNLSFAVYVFPDRDVSICLQPAAYSFDEIRTADELSELADRCDRLQEWLDDCATVVDWTHENLAELAGKAGLR</sequence>
<dbReference type="EMBL" id="JGYN01000008">
    <property type="protein sequence ID" value="KFI51730.1"/>
    <property type="molecule type" value="Genomic_DNA"/>
</dbReference>